<name>A0A397JNB2_9GLOM</name>
<gene>
    <name evidence="3" type="ORF">Glove_23g268</name>
</gene>
<dbReference type="Gene3D" id="3.40.50.150">
    <property type="entry name" value="Vaccinia Virus protein VP39"/>
    <property type="match status" value="1"/>
</dbReference>
<evidence type="ECO:0000313" key="3">
    <source>
        <dbReference type="EMBL" id="RHZ88308.1"/>
    </source>
</evidence>
<evidence type="ECO:0000259" key="2">
    <source>
        <dbReference type="Pfam" id="PF13649"/>
    </source>
</evidence>
<organism evidence="3 4">
    <name type="scientific">Diversispora epigaea</name>
    <dbReference type="NCBI Taxonomy" id="1348612"/>
    <lineage>
        <taxon>Eukaryota</taxon>
        <taxon>Fungi</taxon>
        <taxon>Fungi incertae sedis</taxon>
        <taxon>Mucoromycota</taxon>
        <taxon>Glomeromycotina</taxon>
        <taxon>Glomeromycetes</taxon>
        <taxon>Diversisporales</taxon>
        <taxon>Diversisporaceae</taxon>
        <taxon>Diversispora</taxon>
    </lineage>
</organism>
<sequence>MQNKQQREINKPSMDNTDEKFENENSKEGFDECILDSFRYNEGRRFHNVFDAKYFFPNDIGECDRLQEQHYLIQHAWKGNFSSPVQSTLNQPGATVLDVGCGPGSWVIDMACTFSSAIFIGLDISPIFPSDQKKPYNASFLQTNVLDGLPFPDDTFDFIHQSLIASALKESQWENVVILELIRVTKPGGWIEFMELESSNANEIQSPNYYKLVNSVYNFFSKQNINIRICPVIKSILKDNKQIKNIKREICAIPIGQWGGRLGEMMIMNLMSIYLAFKPSLSQFMGVTHEEFDKILQLSRLEIDSNEFSWNMSSTLQDLELFFTLEETVDSRCLPTGYSTSKPPSQDTCDHCNKKLNNDEVLMYGHGYYYECYQILEYGCRYCEKYYKCKIYSNVKSFLERLEKGSNILTPEENEGEKVLVKENEPAIYGSLGSTKSSDQLSSSPYSTALAIIQVIFPIFDGLL</sequence>
<evidence type="ECO:0000313" key="4">
    <source>
        <dbReference type="Proteomes" id="UP000266861"/>
    </source>
</evidence>
<dbReference type="OrthoDB" id="2013972at2759"/>
<reference evidence="3 4" key="1">
    <citation type="submission" date="2018-08" db="EMBL/GenBank/DDBJ databases">
        <title>Genome and evolution of the arbuscular mycorrhizal fungus Diversispora epigaea (formerly Glomus versiforme) and its bacterial endosymbionts.</title>
        <authorList>
            <person name="Sun X."/>
            <person name="Fei Z."/>
            <person name="Harrison M."/>
        </authorList>
    </citation>
    <scope>NUCLEOTIDE SEQUENCE [LARGE SCALE GENOMIC DNA]</scope>
    <source>
        <strain evidence="3 4">IT104</strain>
    </source>
</reference>
<dbReference type="Proteomes" id="UP000266861">
    <property type="component" value="Unassembled WGS sequence"/>
</dbReference>
<dbReference type="InterPro" id="IPR041698">
    <property type="entry name" value="Methyltransf_25"/>
</dbReference>
<dbReference type="SUPFAM" id="SSF53335">
    <property type="entry name" value="S-adenosyl-L-methionine-dependent methyltransferases"/>
    <property type="match status" value="1"/>
</dbReference>
<feature type="domain" description="Methyltransferase" evidence="2">
    <location>
        <begin position="96"/>
        <end position="189"/>
    </location>
</feature>
<dbReference type="InterPro" id="IPR029063">
    <property type="entry name" value="SAM-dependent_MTases_sf"/>
</dbReference>
<feature type="compositionally biased region" description="Basic and acidic residues" evidence="1">
    <location>
        <begin position="1"/>
        <end position="10"/>
    </location>
</feature>
<dbReference type="GO" id="GO:0008168">
    <property type="term" value="F:methyltransferase activity"/>
    <property type="evidence" value="ECO:0007669"/>
    <property type="project" value="TreeGrafter"/>
</dbReference>
<proteinExistence type="predicted"/>
<dbReference type="AlphaFoldDB" id="A0A397JNB2"/>
<dbReference type="CDD" id="cd02440">
    <property type="entry name" value="AdoMet_MTases"/>
    <property type="match status" value="1"/>
</dbReference>
<feature type="region of interest" description="Disordered" evidence="1">
    <location>
        <begin position="1"/>
        <end position="25"/>
    </location>
</feature>
<comment type="caution">
    <text evidence="3">The sequence shown here is derived from an EMBL/GenBank/DDBJ whole genome shotgun (WGS) entry which is preliminary data.</text>
</comment>
<dbReference type="STRING" id="1348612.A0A397JNB2"/>
<protein>
    <recommendedName>
        <fullName evidence="2">Methyltransferase domain-containing protein</fullName>
    </recommendedName>
</protein>
<accession>A0A397JNB2</accession>
<dbReference type="PANTHER" id="PTHR43591:SF24">
    <property type="entry name" value="2-METHOXY-6-POLYPRENYL-1,4-BENZOQUINOL METHYLASE, MITOCHONDRIAL"/>
    <property type="match status" value="1"/>
</dbReference>
<dbReference type="Pfam" id="PF13649">
    <property type="entry name" value="Methyltransf_25"/>
    <property type="match status" value="1"/>
</dbReference>
<dbReference type="PANTHER" id="PTHR43591">
    <property type="entry name" value="METHYLTRANSFERASE"/>
    <property type="match status" value="1"/>
</dbReference>
<keyword evidence="4" id="KW-1185">Reference proteome</keyword>
<dbReference type="EMBL" id="PQFF01000021">
    <property type="protein sequence ID" value="RHZ88308.1"/>
    <property type="molecule type" value="Genomic_DNA"/>
</dbReference>
<evidence type="ECO:0000256" key="1">
    <source>
        <dbReference type="SAM" id="MobiDB-lite"/>
    </source>
</evidence>